<dbReference type="RefSeq" id="WP_040008322.1">
    <property type="nucleotide sequence ID" value="NZ_CP009574.1"/>
</dbReference>
<gene>
    <name evidence="2" type="ORF">LO80_02770</name>
</gene>
<proteinExistence type="predicted"/>
<dbReference type="STRING" id="1547445.LO80_02770"/>
<feature type="signal peptide" evidence="1">
    <location>
        <begin position="1"/>
        <end position="25"/>
    </location>
</feature>
<dbReference type="AlphaFoldDB" id="A0A097EN64"/>
<accession>A0A097EN64</accession>
<keyword evidence="1" id="KW-0732">Signal</keyword>
<organism evidence="2 3">
    <name type="scientific">Candidatus Francisella endociliophora</name>
    <dbReference type="NCBI Taxonomy" id="653937"/>
    <lineage>
        <taxon>Bacteria</taxon>
        <taxon>Pseudomonadati</taxon>
        <taxon>Pseudomonadota</taxon>
        <taxon>Gammaproteobacteria</taxon>
        <taxon>Thiotrichales</taxon>
        <taxon>Francisellaceae</taxon>
        <taxon>Francisella</taxon>
    </lineage>
</organism>
<dbReference type="Proteomes" id="UP000029672">
    <property type="component" value="Chromosome"/>
</dbReference>
<keyword evidence="3" id="KW-1185">Reference proteome</keyword>
<sequence length="183" mass="21464">MRLFKIVFLLSFLISLNSCSTLAFAPMMGAETVKSTFPKKLSEEATKEQQEEVKAQVMKLLEEEYKQPFKLESFDYKYETHVSSNSIPANYYKYGTYYFKVQAVDNPIIIMDFIIDDDSTTKETIKPLITSFKKKQLNTIYCSSFGTYWKEHKNDKNNIALEKTKKYCDARGQTEDYDNFWTQ</sequence>
<dbReference type="HOGENOM" id="CLU_1545368_0_0_6"/>
<dbReference type="KEGG" id="frf:LO80_02770"/>
<evidence type="ECO:0000313" key="3">
    <source>
        <dbReference type="Proteomes" id="UP000029672"/>
    </source>
</evidence>
<reference evidence="2 3" key="1">
    <citation type="submission" date="2014-10" db="EMBL/GenBank/DDBJ databases">
        <title>Whole genome sequence of Francisella endociliophora strain FSC1006, isolated from a laboratory culture of the marine ciliate Euplotes raikovi.</title>
        <authorList>
            <person name="Granberg M."/>
            <person name="Backman S."/>
            <person name="Lundmark E."/>
            <person name="Nilsson E."/>
            <person name="Karlsson E."/>
            <person name="Thelaus J."/>
            <person name="Ohrman C."/>
            <person name="Larkeryd A."/>
            <person name="Stenberg P."/>
        </authorList>
    </citation>
    <scope>NUCLEOTIDE SEQUENCE [LARGE SCALE GENOMIC DNA]</scope>
    <source>
        <strain evidence="2 3">FSC1006</strain>
    </source>
</reference>
<evidence type="ECO:0000256" key="1">
    <source>
        <dbReference type="SAM" id="SignalP"/>
    </source>
</evidence>
<feature type="chain" id="PRO_5001930175" description="Lipoprotein" evidence="1">
    <location>
        <begin position="26"/>
        <end position="183"/>
    </location>
</feature>
<protein>
    <recommendedName>
        <fullName evidence="4">Lipoprotein</fullName>
    </recommendedName>
</protein>
<dbReference type="OrthoDB" id="5606142at2"/>
<dbReference type="EMBL" id="CP009574">
    <property type="protein sequence ID" value="AIT09004.1"/>
    <property type="molecule type" value="Genomic_DNA"/>
</dbReference>
<evidence type="ECO:0000313" key="2">
    <source>
        <dbReference type="EMBL" id="AIT09004.1"/>
    </source>
</evidence>
<evidence type="ECO:0008006" key="4">
    <source>
        <dbReference type="Google" id="ProtNLM"/>
    </source>
</evidence>
<name>A0A097EN64_9GAMM</name>